<feature type="compositionally biased region" description="Polar residues" evidence="1">
    <location>
        <begin position="1"/>
        <end position="13"/>
    </location>
</feature>
<dbReference type="EMBL" id="JAYKXP010000087">
    <property type="protein sequence ID" value="KAK7028891.1"/>
    <property type="molecule type" value="Genomic_DNA"/>
</dbReference>
<name>A0AAW0BQ31_9AGAR</name>
<evidence type="ECO:0000256" key="1">
    <source>
        <dbReference type="SAM" id="MobiDB-lite"/>
    </source>
</evidence>
<keyword evidence="3" id="KW-1185">Reference proteome</keyword>
<feature type="region of interest" description="Disordered" evidence="1">
    <location>
        <begin position="1"/>
        <end position="32"/>
    </location>
</feature>
<evidence type="ECO:0000313" key="3">
    <source>
        <dbReference type="Proteomes" id="UP001383192"/>
    </source>
</evidence>
<feature type="compositionally biased region" description="Low complexity" evidence="1">
    <location>
        <begin position="189"/>
        <end position="207"/>
    </location>
</feature>
<proteinExistence type="predicted"/>
<evidence type="ECO:0000313" key="2">
    <source>
        <dbReference type="EMBL" id="KAK7028891.1"/>
    </source>
</evidence>
<dbReference type="AlphaFoldDB" id="A0AAW0BQ31"/>
<feature type="compositionally biased region" description="Polar residues" evidence="1">
    <location>
        <begin position="61"/>
        <end position="83"/>
    </location>
</feature>
<feature type="region of interest" description="Disordered" evidence="1">
    <location>
        <begin position="168"/>
        <end position="230"/>
    </location>
</feature>
<accession>A0AAW0BQ31</accession>
<feature type="compositionally biased region" description="Polar residues" evidence="1">
    <location>
        <begin position="168"/>
        <end position="178"/>
    </location>
</feature>
<comment type="caution">
    <text evidence="2">The sequence shown here is derived from an EMBL/GenBank/DDBJ whole genome shotgun (WGS) entry which is preliminary data.</text>
</comment>
<organism evidence="2 3">
    <name type="scientific">Paramarasmius palmivorus</name>
    <dbReference type="NCBI Taxonomy" id="297713"/>
    <lineage>
        <taxon>Eukaryota</taxon>
        <taxon>Fungi</taxon>
        <taxon>Dikarya</taxon>
        <taxon>Basidiomycota</taxon>
        <taxon>Agaricomycotina</taxon>
        <taxon>Agaricomycetes</taxon>
        <taxon>Agaricomycetidae</taxon>
        <taxon>Agaricales</taxon>
        <taxon>Marasmiineae</taxon>
        <taxon>Marasmiaceae</taxon>
        <taxon>Paramarasmius</taxon>
    </lineage>
</organism>
<dbReference type="Proteomes" id="UP001383192">
    <property type="component" value="Unassembled WGS sequence"/>
</dbReference>
<feature type="compositionally biased region" description="Polar residues" evidence="1">
    <location>
        <begin position="216"/>
        <end position="229"/>
    </location>
</feature>
<feature type="region of interest" description="Disordered" evidence="1">
    <location>
        <begin position="48"/>
        <end position="107"/>
    </location>
</feature>
<reference evidence="2 3" key="1">
    <citation type="submission" date="2024-01" db="EMBL/GenBank/DDBJ databases">
        <title>A draft genome for a cacao thread blight-causing isolate of Paramarasmius palmivorus.</title>
        <authorList>
            <person name="Baruah I.K."/>
            <person name="Bukari Y."/>
            <person name="Amoako-Attah I."/>
            <person name="Meinhardt L.W."/>
            <person name="Bailey B.A."/>
            <person name="Cohen S.P."/>
        </authorList>
    </citation>
    <scope>NUCLEOTIDE SEQUENCE [LARGE SCALE GENOMIC DNA]</scope>
    <source>
        <strain evidence="2 3">GH-12</strain>
    </source>
</reference>
<gene>
    <name evidence="2" type="ORF">VNI00_014815</name>
</gene>
<protein>
    <submittedName>
        <fullName evidence="2">Uncharacterized protein</fullName>
    </submittedName>
</protein>
<sequence>MTSSPQRSSNRRVSPTKKIQHSSSHPKTPKIRYCRKCKDAERHEQRLCPNYKRRVPKQGVSPLNQVNTVPPVQPLTQNSSTAMPSPAPLAPTVGSTGSDETREEQIPIDPILIRSTGSDETIQQTEEQIPIDPTLMQSPSPPHCTTLPALASGSPFCPVSPQSDNPFIISGPSSSLNVPTHMMTPPHAPSATPSRSSSPSTPSRSSPIVSAISRRGSVTPSCSRSSPTSKRIRATVKNPVFGTIVGAYRGSRVMSVSPSYSIGSPLTSTRRCEDDQGCEAFPRAVTCLTHCEDLAHETGCWLYLSAQLPTANVPFTHFTSERLRAEGGAIMDEIHDASDRLYDSLMSARRRDNAQLASEIIKANRDREAAREGEAAALDRLSQMEAVLLAAGLPVPPMPSSE</sequence>